<dbReference type="PANTHER" id="PTHR34009:SF2">
    <property type="entry name" value="PROTEIN STAR"/>
    <property type="match status" value="1"/>
</dbReference>
<evidence type="ECO:0000313" key="2">
    <source>
        <dbReference type="EMBL" id="ROT66442.1"/>
    </source>
</evidence>
<sequence>MKGHTLLTAMFIFAIVNILTVGHRFILFRIRETVIRQPESFVNRYEEVPHSIGLAAMDLEPESDPQLTSYVRHALMRRPSRGPYVLGHQGSRTFPFQENKKLQEYLKKMAGGVFVEAFAGDGEKKTSTLYLEQNEGWSGLLVEPDPALYAALLGKGRKSFSVNSN</sequence>
<evidence type="ECO:0000313" key="3">
    <source>
        <dbReference type="Proteomes" id="UP000283509"/>
    </source>
</evidence>
<dbReference type="EMBL" id="QCYY01002935">
    <property type="protein sequence ID" value="ROT66442.1"/>
    <property type="molecule type" value="Genomic_DNA"/>
</dbReference>
<keyword evidence="3" id="KW-1185">Reference proteome</keyword>
<comment type="caution">
    <text evidence="2">The sequence shown here is derived from an EMBL/GenBank/DDBJ whole genome shotgun (WGS) entry which is preliminary data.</text>
</comment>
<feature type="non-terminal residue" evidence="2">
    <location>
        <position position="165"/>
    </location>
</feature>
<protein>
    <submittedName>
        <fullName evidence="2">Uncharacterized protein</fullName>
    </submittedName>
</protein>
<dbReference type="Proteomes" id="UP000283509">
    <property type="component" value="Unassembled WGS sequence"/>
</dbReference>
<dbReference type="AlphaFoldDB" id="A0A3R7PHA1"/>
<reference evidence="2 3" key="1">
    <citation type="submission" date="2018-04" db="EMBL/GenBank/DDBJ databases">
        <authorList>
            <person name="Zhang X."/>
            <person name="Yuan J."/>
            <person name="Li F."/>
            <person name="Xiang J."/>
        </authorList>
    </citation>
    <scope>NUCLEOTIDE SEQUENCE [LARGE SCALE GENOMIC DNA]</scope>
    <source>
        <tissue evidence="2">Muscle</tissue>
    </source>
</reference>
<dbReference type="GO" id="GO:0005886">
    <property type="term" value="C:plasma membrane"/>
    <property type="evidence" value="ECO:0007669"/>
    <property type="project" value="TreeGrafter"/>
</dbReference>
<accession>A0A3R7PHA1</accession>
<dbReference type="PANTHER" id="PTHR34009">
    <property type="entry name" value="PROTEIN STAR"/>
    <property type="match status" value="1"/>
</dbReference>
<name>A0A3R7PHA1_PENVA</name>
<dbReference type="OrthoDB" id="6361624at2759"/>
<dbReference type="GO" id="GO:0006888">
    <property type="term" value="P:endoplasmic reticulum to Golgi vesicle-mediated transport"/>
    <property type="evidence" value="ECO:0007669"/>
    <property type="project" value="TreeGrafter"/>
</dbReference>
<dbReference type="GO" id="GO:0005794">
    <property type="term" value="C:Golgi apparatus"/>
    <property type="evidence" value="ECO:0007669"/>
    <property type="project" value="TreeGrafter"/>
</dbReference>
<gene>
    <name evidence="2" type="ORF">C7M84_015541</name>
</gene>
<keyword evidence="1" id="KW-1133">Transmembrane helix</keyword>
<evidence type="ECO:0000256" key="1">
    <source>
        <dbReference type="SAM" id="Phobius"/>
    </source>
</evidence>
<proteinExistence type="predicted"/>
<organism evidence="2 3">
    <name type="scientific">Penaeus vannamei</name>
    <name type="common">Whiteleg shrimp</name>
    <name type="synonym">Litopenaeus vannamei</name>
    <dbReference type="NCBI Taxonomy" id="6689"/>
    <lineage>
        <taxon>Eukaryota</taxon>
        <taxon>Metazoa</taxon>
        <taxon>Ecdysozoa</taxon>
        <taxon>Arthropoda</taxon>
        <taxon>Crustacea</taxon>
        <taxon>Multicrustacea</taxon>
        <taxon>Malacostraca</taxon>
        <taxon>Eumalacostraca</taxon>
        <taxon>Eucarida</taxon>
        <taxon>Decapoda</taxon>
        <taxon>Dendrobranchiata</taxon>
        <taxon>Penaeoidea</taxon>
        <taxon>Penaeidae</taxon>
        <taxon>Penaeus</taxon>
    </lineage>
</organism>
<dbReference type="GO" id="GO:0016197">
    <property type="term" value="P:endosomal transport"/>
    <property type="evidence" value="ECO:0007669"/>
    <property type="project" value="TreeGrafter"/>
</dbReference>
<dbReference type="InterPro" id="IPR053202">
    <property type="entry name" value="EGF_Rcpt_Signaling_Reg"/>
</dbReference>
<keyword evidence="1" id="KW-0812">Transmembrane</keyword>
<keyword evidence="1" id="KW-0472">Membrane</keyword>
<dbReference type="GO" id="GO:0005789">
    <property type="term" value="C:endoplasmic reticulum membrane"/>
    <property type="evidence" value="ECO:0007669"/>
    <property type="project" value="TreeGrafter"/>
</dbReference>
<feature type="transmembrane region" description="Helical" evidence="1">
    <location>
        <begin position="6"/>
        <end position="27"/>
    </location>
</feature>
<reference evidence="2 3" key="2">
    <citation type="submission" date="2019-01" db="EMBL/GenBank/DDBJ databases">
        <title>The decoding of complex shrimp genome reveals the adaptation for benthos swimmer, frequently molting mechanism and breeding impact on genome.</title>
        <authorList>
            <person name="Sun Y."/>
            <person name="Gao Y."/>
            <person name="Yu Y."/>
        </authorList>
    </citation>
    <scope>NUCLEOTIDE SEQUENCE [LARGE SCALE GENOMIC DNA]</scope>
    <source>
        <tissue evidence="2">Muscle</tissue>
    </source>
</reference>
<dbReference type="GO" id="GO:0031902">
    <property type="term" value="C:late endosome membrane"/>
    <property type="evidence" value="ECO:0007669"/>
    <property type="project" value="TreeGrafter"/>
</dbReference>